<comment type="caution">
    <text evidence="5">The sequence shown here is derived from an EMBL/GenBank/DDBJ whole genome shotgun (WGS) entry which is preliminary data.</text>
</comment>
<keyword evidence="6" id="KW-1185">Reference proteome</keyword>
<dbReference type="InterPro" id="IPR013221">
    <property type="entry name" value="Mur_ligase_cen"/>
</dbReference>
<dbReference type="Pfam" id="PF14398">
    <property type="entry name" value="ATPgrasp_YheCD"/>
    <property type="match status" value="1"/>
</dbReference>
<dbReference type="PANTHER" id="PTHR43024:SF1">
    <property type="entry name" value="UDP-N-ACETYLMURAMOYL-TRIPEPTIDE--D-ALANYL-D-ALANINE LIGASE"/>
    <property type="match status" value="1"/>
</dbReference>
<dbReference type="PANTHER" id="PTHR43024">
    <property type="entry name" value="UDP-N-ACETYLMURAMOYL-TRIPEPTIDE--D-ALANYL-D-ALANINE LIGASE"/>
    <property type="match status" value="1"/>
</dbReference>
<accession>A0A0F5HNL8</accession>
<dbReference type="OrthoDB" id="7869153at2"/>
<dbReference type="GO" id="GO:0005524">
    <property type="term" value="F:ATP binding"/>
    <property type="evidence" value="ECO:0007669"/>
    <property type="project" value="UniProtKB-KW"/>
</dbReference>
<sequence length="565" mass="64021">MVTVGMLDRVHPKKNLKAYPFAAVARLEGIEFFYFTPRDVDLKAKKIMGKFYENGGWIKKQTPFPDVIYNANSSADTEEEKIIIEALRSLVPFTSYPVGNKIKVFDMLSKSAAFSSYLPDTKEAKSVRSTIDFINDKKRAILKPRNGRKGEGIIYVSCIEDKYEVIQDNEKKLLSKKEFISLLKKVIHKPYLVQQFITSRTKLGNVYDLRLHVQKDGSGNWKICTIYPRIAPLNDIKANISRGGATLYAAPFLKQEFDENYFNMKRYLEVFALSISREMDKLYHTSFDELGIDVGIDEKGKIWLYEINWHPGVPPTFYLELDVVKTSLKYCMYLAQKFQSKNTSLHASRPVIAVTGSVGTKTTKNMIASILRKELNVFESKGNWNTYEDTRKHVHQITPFHEVAVLEYSTEGEGDISKHCQFIQPHLSIITSIDPAHTKNIKGGISGAAKAKSEIIKGMDQNGILVINGDDPNSKLLDIKRFQGTVLKIGVSEGCDFRATSIQQGPEGISFDIEVKEEKVTITLPTLEKRDLYNALFTIAASSQMGVSLREIDEGLKKYYNPKKR</sequence>
<evidence type="ECO:0000256" key="2">
    <source>
        <dbReference type="ARBA" id="ARBA00022741"/>
    </source>
</evidence>
<evidence type="ECO:0000256" key="3">
    <source>
        <dbReference type="ARBA" id="ARBA00022840"/>
    </source>
</evidence>
<dbReference type="SUPFAM" id="SSF53623">
    <property type="entry name" value="MurD-like peptide ligases, catalytic domain"/>
    <property type="match status" value="1"/>
</dbReference>
<reference evidence="5" key="1">
    <citation type="submission" date="2015-02" db="EMBL/GenBank/DDBJ databases">
        <title>Genome Assembly of Bacillaceae bacterium MTCC 8252.</title>
        <authorList>
            <person name="Verma A."/>
            <person name="Khatri I."/>
            <person name="Mual P."/>
            <person name="Subramanian S."/>
            <person name="Krishnamurthi S."/>
        </authorList>
    </citation>
    <scope>NUCLEOTIDE SEQUENCE [LARGE SCALE GENOMIC DNA]</scope>
    <source>
        <strain evidence="5">MTCC 8252</strain>
    </source>
</reference>
<keyword evidence="2" id="KW-0547">Nucleotide-binding</keyword>
<evidence type="ECO:0000259" key="4">
    <source>
        <dbReference type="Pfam" id="PF08245"/>
    </source>
</evidence>
<dbReference type="InterPro" id="IPR026838">
    <property type="entry name" value="YheC/D"/>
</dbReference>
<evidence type="ECO:0000313" key="6">
    <source>
        <dbReference type="Proteomes" id="UP000031563"/>
    </source>
</evidence>
<dbReference type="Proteomes" id="UP000031563">
    <property type="component" value="Unassembled WGS sequence"/>
</dbReference>
<dbReference type="Gene3D" id="3.30.470.20">
    <property type="entry name" value="ATP-grasp fold, B domain"/>
    <property type="match status" value="1"/>
</dbReference>
<dbReference type="EMBL" id="JWIR02000078">
    <property type="protein sequence ID" value="KKB34901.1"/>
    <property type="molecule type" value="Genomic_DNA"/>
</dbReference>
<keyword evidence="3" id="KW-0067">ATP-binding</keyword>
<dbReference type="AlphaFoldDB" id="A0A0F5HNL8"/>
<proteinExistence type="predicted"/>
<evidence type="ECO:0000256" key="1">
    <source>
        <dbReference type="ARBA" id="ARBA00022598"/>
    </source>
</evidence>
<feature type="domain" description="Mur ligase central" evidence="4">
    <location>
        <begin position="354"/>
        <end position="541"/>
    </location>
</feature>
<dbReference type="InterPro" id="IPR036565">
    <property type="entry name" value="Mur-like_cat_sf"/>
</dbReference>
<gene>
    <name evidence="5" type="ORF">QY95_03727</name>
</gene>
<dbReference type="Pfam" id="PF08245">
    <property type="entry name" value="Mur_ligase_M"/>
    <property type="match status" value="1"/>
</dbReference>
<evidence type="ECO:0000313" key="5">
    <source>
        <dbReference type="EMBL" id="KKB34901.1"/>
    </source>
</evidence>
<keyword evidence="1 5" id="KW-0436">Ligase</keyword>
<protein>
    <submittedName>
        <fullName evidence="5">UDP-N-acetylmuramoylalanyl-D-glutamyl-2, 6-diaminopimelate--D-alanyl-D-alanine ligase</fullName>
    </submittedName>
</protein>
<dbReference type="InterPro" id="IPR051046">
    <property type="entry name" value="MurCDEF_CellWall_CoF430Synth"/>
</dbReference>
<dbReference type="STRING" id="1221996.QY95_03727"/>
<dbReference type="Gene3D" id="3.40.1190.10">
    <property type="entry name" value="Mur-like, catalytic domain"/>
    <property type="match status" value="1"/>
</dbReference>
<dbReference type="RefSeq" id="WP_052725954.1">
    <property type="nucleotide sequence ID" value="NZ_JWIR02000078.1"/>
</dbReference>
<name>A0A0F5HNL8_BACTR</name>
<dbReference type="GO" id="GO:0016881">
    <property type="term" value="F:acid-amino acid ligase activity"/>
    <property type="evidence" value="ECO:0007669"/>
    <property type="project" value="InterPro"/>
</dbReference>
<organism evidence="5 6">
    <name type="scientific">Bacillus thermotolerans</name>
    <name type="common">Quasibacillus thermotolerans</name>
    <dbReference type="NCBI Taxonomy" id="1221996"/>
    <lineage>
        <taxon>Bacteria</taxon>
        <taxon>Bacillati</taxon>
        <taxon>Bacillota</taxon>
        <taxon>Bacilli</taxon>
        <taxon>Bacillales</taxon>
        <taxon>Bacillaceae</taxon>
        <taxon>Bacillus</taxon>
    </lineage>
</organism>
<dbReference type="SUPFAM" id="SSF56059">
    <property type="entry name" value="Glutathione synthetase ATP-binding domain-like"/>
    <property type="match status" value="1"/>
</dbReference>